<evidence type="ECO:0000256" key="1">
    <source>
        <dbReference type="SAM" id="MobiDB-lite"/>
    </source>
</evidence>
<feature type="region of interest" description="Disordered" evidence="1">
    <location>
        <begin position="1"/>
        <end position="21"/>
    </location>
</feature>
<dbReference type="Proteomes" id="UP001140091">
    <property type="component" value="Unassembled WGS sequence"/>
</dbReference>
<feature type="non-terminal residue" evidence="2">
    <location>
        <position position="54"/>
    </location>
</feature>
<keyword evidence="3" id="KW-1185">Reference proteome</keyword>
<dbReference type="EMBL" id="JANBPK010001474">
    <property type="protein sequence ID" value="KAJ2922835.1"/>
    <property type="molecule type" value="Genomic_DNA"/>
</dbReference>
<dbReference type="AlphaFoldDB" id="A0A9W8M8L4"/>
<accession>A0A9W8M8L4</accession>
<name>A0A9W8M8L4_9AGAR</name>
<gene>
    <name evidence="2" type="ORF">H1R20_g14258</name>
</gene>
<protein>
    <submittedName>
        <fullName evidence="2">Uncharacterized protein</fullName>
    </submittedName>
</protein>
<comment type="caution">
    <text evidence="2">The sequence shown here is derived from an EMBL/GenBank/DDBJ whole genome shotgun (WGS) entry which is preliminary data.</text>
</comment>
<feature type="compositionally biased region" description="Basic and acidic residues" evidence="1">
    <location>
        <begin position="7"/>
        <end position="21"/>
    </location>
</feature>
<proteinExistence type="predicted"/>
<reference evidence="2" key="1">
    <citation type="submission" date="2022-06" db="EMBL/GenBank/DDBJ databases">
        <title>Genome Sequence of Candolleomyces eurysporus.</title>
        <authorList>
            <person name="Buettner E."/>
        </authorList>
    </citation>
    <scope>NUCLEOTIDE SEQUENCE</scope>
    <source>
        <strain evidence="2">VTCC 930004</strain>
    </source>
</reference>
<evidence type="ECO:0000313" key="3">
    <source>
        <dbReference type="Proteomes" id="UP001140091"/>
    </source>
</evidence>
<sequence>MSIEEDPAAREKADENPKFKVSKLHDLPITGHLRKSPVSDSETPAIQIVLELGR</sequence>
<evidence type="ECO:0000313" key="2">
    <source>
        <dbReference type="EMBL" id="KAJ2922835.1"/>
    </source>
</evidence>
<organism evidence="2 3">
    <name type="scientific">Candolleomyces eurysporus</name>
    <dbReference type="NCBI Taxonomy" id="2828524"/>
    <lineage>
        <taxon>Eukaryota</taxon>
        <taxon>Fungi</taxon>
        <taxon>Dikarya</taxon>
        <taxon>Basidiomycota</taxon>
        <taxon>Agaricomycotina</taxon>
        <taxon>Agaricomycetes</taxon>
        <taxon>Agaricomycetidae</taxon>
        <taxon>Agaricales</taxon>
        <taxon>Agaricineae</taxon>
        <taxon>Psathyrellaceae</taxon>
        <taxon>Candolleomyces</taxon>
    </lineage>
</organism>